<name>A0A1S1J406_9FLAO</name>
<dbReference type="RefSeq" id="WP_070907591.1">
    <property type="nucleotide sequence ID" value="NZ_MIKE01000024.1"/>
</dbReference>
<evidence type="ECO:0000313" key="5">
    <source>
        <dbReference type="Proteomes" id="UP000180252"/>
    </source>
</evidence>
<proteinExistence type="predicted"/>
<dbReference type="EMBL" id="MIKE01000024">
    <property type="protein sequence ID" value="OHT44351.1"/>
    <property type="molecule type" value="Genomic_DNA"/>
</dbReference>
<dbReference type="InterPro" id="IPR025748">
    <property type="entry name" value="PrcB_C_dom"/>
</dbReference>
<reference evidence="3" key="2">
    <citation type="submission" date="2016-09" db="EMBL/GenBank/DDBJ databases">
        <authorList>
            <person name="Capua I."/>
            <person name="De Benedictis P."/>
            <person name="Joannis T."/>
            <person name="Lombin L.H."/>
            <person name="Cattoli G."/>
        </authorList>
    </citation>
    <scope>NUCLEOTIDE SEQUENCE [LARGE SCALE GENOMIC DNA]</scope>
    <source>
        <strain evidence="3">MSU</strain>
    </source>
</reference>
<comment type="caution">
    <text evidence="3">The sequence shown here is derived from an EMBL/GenBank/DDBJ whole genome shotgun (WGS) entry which is preliminary data.</text>
</comment>
<evidence type="ECO:0000256" key="1">
    <source>
        <dbReference type="SAM" id="SignalP"/>
    </source>
</evidence>
<evidence type="ECO:0000259" key="2">
    <source>
        <dbReference type="Pfam" id="PF14343"/>
    </source>
</evidence>
<gene>
    <name evidence="4" type="ORF">B0A71_13355</name>
    <name evidence="3" type="ORF">BHE19_11520</name>
</gene>
<dbReference type="AlphaFoldDB" id="A0A1S1J406"/>
<dbReference type="STRING" id="1278819.BHE19_11520"/>
<feature type="signal peptide" evidence="1">
    <location>
        <begin position="1"/>
        <end position="21"/>
    </location>
</feature>
<keyword evidence="1" id="KW-0732">Signal</keyword>
<dbReference type="PROSITE" id="PS51257">
    <property type="entry name" value="PROKAR_LIPOPROTEIN"/>
    <property type="match status" value="1"/>
</dbReference>
<organism evidence="3 5">
    <name type="scientific">Flavobacterium tructae</name>
    <dbReference type="NCBI Taxonomy" id="1114873"/>
    <lineage>
        <taxon>Bacteria</taxon>
        <taxon>Pseudomonadati</taxon>
        <taxon>Bacteroidota</taxon>
        <taxon>Flavobacteriia</taxon>
        <taxon>Flavobacteriales</taxon>
        <taxon>Flavobacteriaceae</taxon>
        <taxon>Flavobacterium</taxon>
    </lineage>
</organism>
<dbReference type="Proteomes" id="UP000198319">
    <property type="component" value="Unassembled WGS sequence"/>
</dbReference>
<evidence type="ECO:0000313" key="3">
    <source>
        <dbReference type="EMBL" id="OHT44351.1"/>
    </source>
</evidence>
<feature type="chain" id="PRO_5010240293" description="PrcB C-terminal domain-containing protein" evidence="1">
    <location>
        <begin position="22"/>
        <end position="291"/>
    </location>
</feature>
<evidence type="ECO:0000313" key="6">
    <source>
        <dbReference type="Proteomes" id="UP000198319"/>
    </source>
</evidence>
<dbReference type="OrthoDB" id="5522116at2"/>
<evidence type="ECO:0000313" key="4">
    <source>
        <dbReference type="EMBL" id="OXB19516.1"/>
    </source>
</evidence>
<dbReference type="Pfam" id="PF14343">
    <property type="entry name" value="PrcB_C"/>
    <property type="match status" value="1"/>
</dbReference>
<feature type="domain" description="PrcB C-terminal" evidence="2">
    <location>
        <begin position="90"/>
        <end position="146"/>
    </location>
</feature>
<reference evidence="4 6" key="3">
    <citation type="submission" date="2016-11" db="EMBL/GenBank/DDBJ databases">
        <title>Whole genomes of Flavobacteriaceae.</title>
        <authorList>
            <person name="Stine C."/>
            <person name="Li C."/>
            <person name="Tadesse D."/>
        </authorList>
    </citation>
    <scope>NUCLEOTIDE SEQUENCE [LARGE SCALE GENOMIC DNA]</scope>
    <source>
        <strain evidence="4 6">ATCC BAA-2541</strain>
    </source>
</reference>
<keyword evidence="6" id="KW-1185">Reference proteome</keyword>
<accession>A0A1S1J406</accession>
<dbReference type="EMBL" id="MUHG01000018">
    <property type="protein sequence ID" value="OXB19516.1"/>
    <property type="molecule type" value="Genomic_DNA"/>
</dbReference>
<protein>
    <recommendedName>
        <fullName evidence="2">PrcB C-terminal domain-containing protein</fullName>
    </recommendedName>
</protein>
<sequence length="291" mass="32114">MKKLMLSLFIAFGFSACSLNNEDMNVVCGESEDLAFTGIPLLCNYSVKSLPTNPVAFLAASEERLNAYFTKKENTCPNATITPIDFNKEMIVGIFSGLKPTGGFKIKITSIVQNKCQILVNYYEKEPEVGETIAPGATYPSDFILIPKTTKTILFNKVADNRDNVVIGSFSGQCTGADCQKFYQINDFNIQKFLNVKAGAYDFDQYRYTATTKKGDYTLFLKSVPAEILALKGKTKTYGSPDAADQGGVYFELRQGINVTKITIDNKDTADQSAEIKAFKKAIQDKITSLK</sequence>
<reference evidence="5" key="1">
    <citation type="submission" date="2016-09" db="EMBL/GenBank/DDBJ databases">
        <authorList>
            <person name="Chen S."/>
            <person name="Walker E."/>
        </authorList>
    </citation>
    <scope>NUCLEOTIDE SEQUENCE [LARGE SCALE GENOMIC DNA]</scope>
    <source>
        <strain evidence="5">MSU</strain>
    </source>
</reference>
<dbReference type="Proteomes" id="UP000180252">
    <property type="component" value="Unassembled WGS sequence"/>
</dbReference>